<dbReference type="Proteomes" id="UP000053989">
    <property type="component" value="Unassembled WGS sequence"/>
</dbReference>
<keyword evidence="2" id="KW-0863">Zinc-finger</keyword>
<dbReference type="InParanoid" id="A0A0C3DMQ1"/>
<dbReference type="HOGENOM" id="CLU_443196_0_0_1"/>
<dbReference type="OrthoDB" id="3071436at2759"/>
<evidence type="ECO:0000313" key="6">
    <source>
        <dbReference type="Proteomes" id="UP000053989"/>
    </source>
</evidence>
<dbReference type="InterPro" id="IPR036875">
    <property type="entry name" value="Znf_CCHC_sf"/>
</dbReference>
<dbReference type="GO" id="GO:0006397">
    <property type="term" value="P:mRNA processing"/>
    <property type="evidence" value="ECO:0007669"/>
    <property type="project" value="UniProtKB-KW"/>
</dbReference>
<protein>
    <recommendedName>
        <fullName evidence="4">CCHC-type domain-containing protein</fullName>
    </recommendedName>
</protein>
<dbReference type="SUPFAM" id="SSF57756">
    <property type="entry name" value="Retrovirus zinc finger-like domains"/>
    <property type="match status" value="1"/>
</dbReference>
<feature type="compositionally biased region" description="Basic and acidic residues" evidence="3">
    <location>
        <begin position="136"/>
        <end position="150"/>
    </location>
</feature>
<dbReference type="AlphaFoldDB" id="A0A0C3DMQ1"/>
<dbReference type="PROSITE" id="PS50158">
    <property type="entry name" value="ZF_CCHC"/>
    <property type="match status" value="1"/>
</dbReference>
<dbReference type="GO" id="GO:0008270">
    <property type="term" value="F:zinc ion binding"/>
    <property type="evidence" value="ECO:0007669"/>
    <property type="project" value="UniProtKB-KW"/>
</dbReference>
<organism evidence="5 6">
    <name type="scientific">Scleroderma citrinum Foug A</name>
    <dbReference type="NCBI Taxonomy" id="1036808"/>
    <lineage>
        <taxon>Eukaryota</taxon>
        <taxon>Fungi</taxon>
        <taxon>Dikarya</taxon>
        <taxon>Basidiomycota</taxon>
        <taxon>Agaricomycotina</taxon>
        <taxon>Agaricomycetes</taxon>
        <taxon>Agaricomycetidae</taxon>
        <taxon>Boletales</taxon>
        <taxon>Sclerodermatineae</taxon>
        <taxon>Sclerodermataceae</taxon>
        <taxon>Scleroderma</taxon>
    </lineage>
</organism>
<feature type="compositionally biased region" description="Basic residues" evidence="3">
    <location>
        <begin position="98"/>
        <end position="107"/>
    </location>
</feature>
<feature type="compositionally biased region" description="Basic and acidic residues" evidence="3">
    <location>
        <begin position="372"/>
        <end position="381"/>
    </location>
</feature>
<gene>
    <name evidence="5" type="ORF">SCLCIDRAFT_130235</name>
</gene>
<reference evidence="5 6" key="1">
    <citation type="submission" date="2014-04" db="EMBL/GenBank/DDBJ databases">
        <authorList>
            <consortium name="DOE Joint Genome Institute"/>
            <person name="Kuo A."/>
            <person name="Kohler A."/>
            <person name="Nagy L.G."/>
            <person name="Floudas D."/>
            <person name="Copeland A."/>
            <person name="Barry K.W."/>
            <person name="Cichocki N."/>
            <person name="Veneault-Fourrey C."/>
            <person name="LaButti K."/>
            <person name="Lindquist E.A."/>
            <person name="Lipzen A."/>
            <person name="Lundell T."/>
            <person name="Morin E."/>
            <person name="Murat C."/>
            <person name="Sun H."/>
            <person name="Tunlid A."/>
            <person name="Henrissat B."/>
            <person name="Grigoriev I.V."/>
            <person name="Hibbett D.S."/>
            <person name="Martin F."/>
            <person name="Nordberg H.P."/>
            <person name="Cantor M.N."/>
            <person name="Hua S.X."/>
        </authorList>
    </citation>
    <scope>NUCLEOTIDE SEQUENCE [LARGE SCALE GENOMIC DNA]</scope>
    <source>
        <strain evidence="5 6">Foug A</strain>
    </source>
</reference>
<proteinExistence type="predicted"/>
<keyword evidence="2" id="KW-0479">Metal-binding</keyword>
<evidence type="ECO:0000256" key="1">
    <source>
        <dbReference type="ARBA" id="ARBA00022664"/>
    </source>
</evidence>
<feature type="region of interest" description="Disordered" evidence="3">
    <location>
        <begin position="350"/>
        <end position="429"/>
    </location>
</feature>
<feature type="compositionally biased region" description="Basic and acidic residues" evidence="3">
    <location>
        <begin position="415"/>
        <end position="429"/>
    </location>
</feature>
<keyword evidence="1" id="KW-0507">mRNA processing</keyword>
<feature type="region of interest" description="Disordered" evidence="3">
    <location>
        <begin position="80"/>
        <end position="152"/>
    </location>
</feature>
<feature type="compositionally biased region" description="Basic and acidic residues" evidence="3">
    <location>
        <begin position="108"/>
        <end position="121"/>
    </location>
</feature>
<name>A0A0C3DMQ1_9AGAM</name>
<evidence type="ECO:0000256" key="2">
    <source>
        <dbReference type="PROSITE-ProRule" id="PRU00047"/>
    </source>
</evidence>
<evidence type="ECO:0000259" key="4">
    <source>
        <dbReference type="PROSITE" id="PS50158"/>
    </source>
</evidence>
<dbReference type="EMBL" id="KN822099">
    <property type="protein sequence ID" value="KIM57509.1"/>
    <property type="molecule type" value="Genomic_DNA"/>
</dbReference>
<dbReference type="GO" id="GO:0003676">
    <property type="term" value="F:nucleic acid binding"/>
    <property type="evidence" value="ECO:0007669"/>
    <property type="project" value="InterPro"/>
</dbReference>
<keyword evidence="2" id="KW-0862">Zinc</keyword>
<sequence>MPDNHNRINKQIVALKRKPACRQSDGTSETASKGKGLSTLEKGKGVDLRNWGALSDAGKDIDLAEQRAALESWNLARDLTRSSIESSDKESSGTRLLKERKHSRKSNKHDERFLTSEEARVKLNKLLDQPVKSKRQSRDERQKDAAERKNLSPVKVMVDKAVTLSDKPRKHHCTPKTMEPVEQVDPESYIGLAFKQLDKKKRCTDKKCRKGSSLSDASLNSLGDSSGRRTFYAEEVAADPYSWRLCEFFRWLFNFCFPVNYCNLQCDKIAVFMQNQLTVSEYLHELKEMWNTIGEQNDRLKVDKFWKGLQKDFQCDLWKDKLNLEVSTLKEVVAMAEVIEISRSVMRPPRESKLGRHHNGFVVRSAVTTPEGTRDTRNREPRHCHRGQHSGNSNKPGAPGPKTFTPKVKAHTSYLKKEVAPHPKLSKDKEAQRKAEGLCFICSRSGHFSRNCPWRNKVVSSSNGNAPPGVTSYGMDLDFGTPFLYQHQVMVGLNSPHVVLGSKVPLEMKGAQVSVLESRATEVYEESLEQVCEQLCKLAQPLCSQAGATTLPPLQAINHSIPLIDEEKIYPWRPSKCPEPLRPLWVEKKKAYLKSGCWKLTTMRNTCPMLLIPKPGT</sequence>
<evidence type="ECO:0000256" key="3">
    <source>
        <dbReference type="SAM" id="MobiDB-lite"/>
    </source>
</evidence>
<reference evidence="6" key="2">
    <citation type="submission" date="2015-01" db="EMBL/GenBank/DDBJ databases">
        <title>Evolutionary Origins and Diversification of the Mycorrhizal Mutualists.</title>
        <authorList>
            <consortium name="DOE Joint Genome Institute"/>
            <consortium name="Mycorrhizal Genomics Consortium"/>
            <person name="Kohler A."/>
            <person name="Kuo A."/>
            <person name="Nagy L.G."/>
            <person name="Floudas D."/>
            <person name="Copeland A."/>
            <person name="Barry K.W."/>
            <person name="Cichocki N."/>
            <person name="Veneault-Fourrey C."/>
            <person name="LaButti K."/>
            <person name="Lindquist E.A."/>
            <person name="Lipzen A."/>
            <person name="Lundell T."/>
            <person name="Morin E."/>
            <person name="Murat C."/>
            <person name="Riley R."/>
            <person name="Ohm R."/>
            <person name="Sun H."/>
            <person name="Tunlid A."/>
            <person name="Henrissat B."/>
            <person name="Grigoriev I.V."/>
            <person name="Hibbett D.S."/>
            <person name="Martin F."/>
        </authorList>
    </citation>
    <scope>NUCLEOTIDE SEQUENCE [LARGE SCALE GENOMIC DNA]</scope>
    <source>
        <strain evidence="6">Foug A</strain>
    </source>
</reference>
<keyword evidence="6" id="KW-1185">Reference proteome</keyword>
<accession>A0A0C3DMQ1</accession>
<dbReference type="InterPro" id="IPR001878">
    <property type="entry name" value="Znf_CCHC"/>
</dbReference>
<feature type="domain" description="CCHC-type" evidence="4">
    <location>
        <begin position="439"/>
        <end position="453"/>
    </location>
</feature>
<evidence type="ECO:0000313" key="5">
    <source>
        <dbReference type="EMBL" id="KIM57509.1"/>
    </source>
</evidence>
<feature type="non-terminal residue" evidence="5">
    <location>
        <position position="617"/>
    </location>
</feature>
<dbReference type="STRING" id="1036808.A0A0C3DMQ1"/>
<feature type="region of interest" description="Disordered" evidence="3">
    <location>
        <begin position="17"/>
        <end position="42"/>
    </location>
</feature>